<organism evidence="14 15">
    <name type="scientific">Dothistroma septosporum (strain NZE10 / CBS 128990)</name>
    <name type="common">Red band needle blight fungus</name>
    <name type="synonym">Mycosphaerella pini</name>
    <dbReference type="NCBI Taxonomy" id="675120"/>
    <lineage>
        <taxon>Eukaryota</taxon>
        <taxon>Fungi</taxon>
        <taxon>Dikarya</taxon>
        <taxon>Ascomycota</taxon>
        <taxon>Pezizomycotina</taxon>
        <taxon>Dothideomycetes</taxon>
        <taxon>Dothideomycetidae</taxon>
        <taxon>Mycosphaerellales</taxon>
        <taxon>Mycosphaerellaceae</taxon>
        <taxon>Dothistroma</taxon>
    </lineage>
</organism>
<dbReference type="GO" id="GO:0042720">
    <property type="term" value="C:mitochondrial inner membrane peptidase complex"/>
    <property type="evidence" value="ECO:0007669"/>
    <property type="project" value="InterPro"/>
</dbReference>
<dbReference type="OMA" id="WIPVIAW"/>
<dbReference type="PANTHER" id="PTHR46041:SF2">
    <property type="entry name" value="MITOCHONDRIAL INNER MEMBRANE PROTEASE SUBUNIT 2"/>
    <property type="match status" value="1"/>
</dbReference>
<keyword evidence="8 12" id="KW-0496">Mitochondrion</keyword>
<dbReference type="AlphaFoldDB" id="N1PWJ2"/>
<dbReference type="CDD" id="cd06530">
    <property type="entry name" value="S26_SPase_I"/>
    <property type="match status" value="1"/>
</dbReference>
<keyword evidence="9 12" id="KW-0472">Membrane</keyword>
<protein>
    <recommendedName>
        <fullName evidence="12">Mitochondrial inner membrane protease subunit</fullName>
        <ecNumber evidence="12">3.4.21.-</ecNumber>
    </recommendedName>
</protein>
<keyword evidence="6 12" id="KW-0378">Hydrolase</keyword>
<feature type="domain" description="Peptidase S26" evidence="13">
    <location>
        <begin position="22"/>
        <end position="175"/>
    </location>
</feature>
<feature type="transmembrane region" description="Helical" evidence="12">
    <location>
        <begin position="13"/>
        <end position="32"/>
    </location>
</feature>
<reference evidence="15" key="1">
    <citation type="journal article" date="2012" name="PLoS Genet.">
        <title>The genomes of the fungal plant pathogens Cladosporium fulvum and Dothistroma septosporum reveal adaptation to different hosts and lifestyles but also signatures of common ancestry.</title>
        <authorList>
            <person name="de Wit P.J.G.M."/>
            <person name="van der Burgt A."/>
            <person name="Oekmen B."/>
            <person name="Stergiopoulos I."/>
            <person name="Abd-Elsalam K.A."/>
            <person name="Aerts A.L."/>
            <person name="Bahkali A.H."/>
            <person name="Beenen H.G."/>
            <person name="Chettri P."/>
            <person name="Cox M.P."/>
            <person name="Datema E."/>
            <person name="de Vries R.P."/>
            <person name="Dhillon B."/>
            <person name="Ganley A.R."/>
            <person name="Griffiths S.A."/>
            <person name="Guo Y."/>
            <person name="Hamelin R.C."/>
            <person name="Henrissat B."/>
            <person name="Kabir M.S."/>
            <person name="Jashni M.K."/>
            <person name="Kema G."/>
            <person name="Klaubauf S."/>
            <person name="Lapidus A."/>
            <person name="Levasseur A."/>
            <person name="Lindquist E."/>
            <person name="Mehrabi R."/>
            <person name="Ohm R.A."/>
            <person name="Owen T.J."/>
            <person name="Salamov A."/>
            <person name="Schwelm A."/>
            <person name="Schijlen E."/>
            <person name="Sun H."/>
            <person name="van den Burg H.A."/>
            <person name="van Ham R.C.H.J."/>
            <person name="Zhang S."/>
            <person name="Goodwin S.B."/>
            <person name="Grigoriev I.V."/>
            <person name="Collemare J."/>
            <person name="Bradshaw R.E."/>
        </authorList>
    </citation>
    <scope>NUCLEOTIDE SEQUENCE [LARGE SCALE GENOMIC DNA]</scope>
    <source>
        <strain evidence="15">NZE10 / CBS 128990</strain>
    </source>
</reference>
<dbReference type="InterPro" id="IPR019757">
    <property type="entry name" value="Pept_S26A_signal_pept_1_Lys-AS"/>
</dbReference>
<dbReference type="Pfam" id="PF10502">
    <property type="entry name" value="Peptidase_S26"/>
    <property type="match status" value="1"/>
</dbReference>
<dbReference type="eggNOG" id="KOG1568">
    <property type="taxonomic scope" value="Eukaryota"/>
</dbReference>
<evidence type="ECO:0000256" key="4">
    <source>
        <dbReference type="ARBA" id="ARBA00022692"/>
    </source>
</evidence>
<proteinExistence type="inferred from homology"/>
<dbReference type="InterPro" id="IPR019533">
    <property type="entry name" value="Peptidase_S26"/>
</dbReference>
<dbReference type="PROSITE" id="PS00501">
    <property type="entry name" value="SPASE_I_1"/>
    <property type="match status" value="1"/>
</dbReference>
<dbReference type="SUPFAM" id="SSF51306">
    <property type="entry name" value="LexA/Signal peptidase"/>
    <property type="match status" value="1"/>
</dbReference>
<keyword evidence="3 12" id="KW-0645">Protease</keyword>
<name>N1PWJ2_DOTSN</name>
<keyword evidence="5 12" id="KW-0999">Mitochondrion inner membrane</keyword>
<reference evidence="14 15" key="2">
    <citation type="journal article" date="2012" name="PLoS Pathog.">
        <title>Diverse lifestyles and strategies of plant pathogenesis encoded in the genomes of eighteen Dothideomycetes fungi.</title>
        <authorList>
            <person name="Ohm R.A."/>
            <person name="Feau N."/>
            <person name="Henrissat B."/>
            <person name="Schoch C.L."/>
            <person name="Horwitz B.A."/>
            <person name="Barry K.W."/>
            <person name="Condon B.J."/>
            <person name="Copeland A.C."/>
            <person name="Dhillon B."/>
            <person name="Glaser F."/>
            <person name="Hesse C.N."/>
            <person name="Kosti I."/>
            <person name="LaButti K."/>
            <person name="Lindquist E.A."/>
            <person name="Lucas S."/>
            <person name="Salamov A.A."/>
            <person name="Bradshaw R.E."/>
            <person name="Ciuffetti L."/>
            <person name="Hamelin R.C."/>
            <person name="Kema G.H.J."/>
            <person name="Lawrence C."/>
            <person name="Scott J.A."/>
            <person name="Spatafora J.W."/>
            <person name="Turgeon B.G."/>
            <person name="de Wit P.J.G.M."/>
            <person name="Zhong S."/>
            <person name="Goodwin S.B."/>
            <person name="Grigoriev I.V."/>
        </authorList>
    </citation>
    <scope>NUCLEOTIDE SEQUENCE [LARGE SCALE GENOMIC DNA]</scope>
    <source>
        <strain evidence="15">NZE10 / CBS 128990</strain>
    </source>
</reference>
<feature type="active site" evidence="11">
    <location>
        <position position="95"/>
    </location>
</feature>
<dbReference type="HOGENOM" id="CLU_028723_4_1_1"/>
<sequence>MPFQGTGWAYWRGAVWGVLIPMALPLTSLILLKDHVVEVTSITGASMAPTLSPDFEASKAYDYVLWKMWKPTRDLQRGDVVHFSQPHKPDGTAVKRVIALGGDTVVLDPKRRPKEVLNGRLDPAAKSWDMRHGKVVVPEGHVWVEGDNIGKTVDSNVYGPVSESLILGKATMLIWPMSQFTQKPWEGYKSKTMIAKGLFERRVNRSKTGEDELQAMWEPGR</sequence>
<comment type="subcellular location">
    <subcellularLocation>
        <location evidence="1">Mitochondrion inner membrane</location>
        <topology evidence="1">Single-pass membrane protein</topology>
    </subcellularLocation>
</comment>
<evidence type="ECO:0000256" key="3">
    <source>
        <dbReference type="ARBA" id="ARBA00022670"/>
    </source>
</evidence>
<comment type="subunit">
    <text evidence="10">Component of the signal peptidase complex (SPC) composed of a catalytic subunit SEC11 and three accessory subunits SPC1, SPC2 and SPC3. The complex induces a local thinning of the ER membrane which is used to measure the length of the signal peptide (SP) h-region of protein substrates. This ensures the selectivity of the complex towards h-regions shorter than 18-20 amino acids. SPC associates with the translocon complex.</text>
</comment>
<evidence type="ECO:0000313" key="14">
    <source>
        <dbReference type="EMBL" id="EME47777.1"/>
    </source>
</evidence>
<dbReference type="OrthoDB" id="9996127at2759"/>
<evidence type="ECO:0000256" key="1">
    <source>
        <dbReference type="ARBA" id="ARBA00004434"/>
    </source>
</evidence>
<evidence type="ECO:0000256" key="12">
    <source>
        <dbReference type="RuleBase" id="RU362041"/>
    </source>
</evidence>
<dbReference type="InterPro" id="IPR000223">
    <property type="entry name" value="Pept_S26A_signal_pept_1"/>
</dbReference>
<evidence type="ECO:0000256" key="7">
    <source>
        <dbReference type="ARBA" id="ARBA00022989"/>
    </source>
</evidence>
<dbReference type="STRING" id="675120.N1PWJ2"/>
<dbReference type="PROSITE" id="PS00760">
    <property type="entry name" value="SPASE_I_2"/>
    <property type="match status" value="1"/>
</dbReference>
<keyword evidence="15" id="KW-1185">Reference proteome</keyword>
<keyword evidence="4 12" id="KW-0812">Transmembrane</keyword>
<evidence type="ECO:0000313" key="15">
    <source>
        <dbReference type="Proteomes" id="UP000016933"/>
    </source>
</evidence>
<evidence type="ECO:0000256" key="5">
    <source>
        <dbReference type="ARBA" id="ARBA00022792"/>
    </source>
</evidence>
<dbReference type="GO" id="GO:0006465">
    <property type="term" value="P:signal peptide processing"/>
    <property type="evidence" value="ECO:0007669"/>
    <property type="project" value="InterPro"/>
</dbReference>
<keyword evidence="7 12" id="KW-1133">Transmembrane helix</keyword>
<evidence type="ECO:0000259" key="13">
    <source>
        <dbReference type="Pfam" id="PF10502"/>
    </source>
</evidence>
<gene>
    <name evidence="14" type="ORF">DOTSEDRAFT_69647</name>
</gene>
<dbReference type="GO" id="GO:0006627">
    <property type="term" value="P:protein processing involved in protein targeting to mitochondrion"/>
    <property type="evidence" value="ECO:0007669"/>
    <property type="project" value="InterPro"/>
</dbReference>
<dbReference type="InterPro" id="IPR019756">
    <property type="entry name" value="Pept_S26A_signal_pept_1_Ser-AS"/>
</dbReference>
<dbReference type="PANTHER" id="PTHR46041">
    <property type="entry name" value="MITOCHONDRIAL INNER MEMBRANE PROTEASE SUBUNIT 2"/>
    <property type="match status" value="1"/>
</dbReference>
<dbReference type="Gene3D" id="2.10.109.10">
    <property type="entry name" value="Umud Fragment, subunit A"/>
    <property type="match status" value="1"/>
</dbReference>
<feature type="active site" evidence="11">
    <location>
        <position position="46"/>
    </location>
</feature>
<comment type="similarity">
    <text evidence="2">Belongs to the peptidase S26 family. IMP2 subfamily.</text>
</comment>
<dbReference type="GO" id="GO:0004252">
    <property type="term" value="F:serine-type endopeptidase activity"/>
    <property type="evidence" value="ECO:0007669"/>
    <property type="project" value="InterPro"/>
</dbReference>
<dbReference type="PRINTS" id="PR00727">
    <property type="entry name" value="LEADERPTASE"/>
</dbReference>
<dbReference type="InterPro" id="IPR037730">
    <property type="entry name" value="IMP2"/>
</dbReference>
<dbReference type="EMBL" id="KB446536">
    <property type="protein sequence ID" value="EME47777.1"/>
    <property type="molecule type" value="Genomic_DNA"/>
</dbReference>
<evidence type="ECO:0000256" key="6">
    <source>
        <dbReference type="ARBA" id="ARBA00022801"/>
    </source>
</evidence>
<dbReference type="EC" id="3.4.21.-" evidence="12"/>
<evidence type="ECO:0000256" key="11">
    <source>
        <dbReference type="PIRSR" id="PIRSR600223-1"/>
    </source>
</evidence>
<evidence type="ECO:0000256" key="9">
    <source>
        <dbReference type="ARBA" id="ARBA00023136"/>
    </source>
</evidence>
<dbReference type="Proteomes" id="UP000016933">
    <property type="component" value="Unassembled WGS sequence"/>
</dbReference>
<dbReference type="NCBIfam" id="TIGR02227">
    <property type="entry name" value="sigpep_I_bact"/>
    <property type="match status" value="1"/>
</dbReference>
<evidence type="ECO:0000256" key="10">
    <source>
        <dbReference type="ARBA" id="ARBA00047037"/>
    </source>
</evidence>
<accession>N1PWJ2</accession>
<evidence type="ECO:0000256" key="2">
    <source>
        <dbReference type="ARBA" id="ARBA00007066"/>
    </source>
</evidence>
<evidence type="ECO:0000256" key="8">
    <source>
        <dbReference type="ARBA" id="ARBA00023128"/>
    </source>
</evidence>
<dbReference type="InterPro" id="IPR036286">
    <property type="entry name" value="LexA/Signal_pep-like_sf"/>
</dbReference>